<dbReference type="PROSITE" id="PS50234">
    <property type="entry name" value="VWFA"/>
    <property type="match status" value="1"/>
</dbReference>
<dbReference type="Gene3D" id="3.40.50.410">
    <property type="entry name" value="von Willebrand factor, type A domain"/>
    <property type="match status" value="1"/>
</dbReference>
<dbReference type="SUPFAM" id="SSF53300">
    <property type="entry name" value="vWA-like"/>
    <property type="match status" value="1"/>
</dbReference>
<dbReference type="InterPro" id="IPR036465">
    <property type="entry name" value="vWFA_dom_sf"/>
</dbReference>
<gene>
    <name evidence="2" type="ORF">U14_02795</name>
</gene>
<dbReference type="Pfam" id="PF00092">
    <property type="entry name" value="VWA"/>
    <property type="match status" value="1"/>
</dbReference>
<dbReference type="STRING" id="1499966.U14_02795"/>
<dbReference type="HOGENOM" id="CLU_1118431_0_0_0"/>
<accession>A0A081BMD4</accession>
<sequence>MPVFGGNGSNGMEVHAIDGGAFQFSAVRPEDLGAAEYTLVTIVTDVTGSVSGFEKVLRDAVIDAVRACGKSPRADNLLVRFVTFNDKIKEVHGFKTLRQIDPQKDYKKFTCNGGTALYDAAKESISATNEYAKVLTQNDFDVNGIVFIITDGEDNMSKYNRADIANAIQQVKRDEGLESLLVILIGVNADACSQWLNEFYQEAGLSQYVDIRDFDATKGAKLAEFISKSASMQSKSLGTGGASQPLTF</sequence>
<dbReference type="CDD" id="cd00198">
    <property type="entry name" value="vWFA"/>
    <property type="match status" value="1"/>
</dbReference>
<evidence type="ECO:0000313" key="3">
    <source>
        <dbReference type="Proteomes" id="UP000030700"/>
    </source>
</evidence>
<dbReference type="EMBL" id="DF820457">
    <property type="protein sequence ID" value="GAK51550.1"/>
    <property type="molecule type" value="Genomic_DNA"/>
</dbReference>
<dbReference type="Proteomes" id="UP000030700">
    <property type="component" value="Unassembled WGS sequence"/>
</dbReference>
<name>A0A081BMD4_9BACT</name>
<proteinExistence type="predicted"/>
<keyword evidence="3" id="KW-1185">Reference proteome</keyword>
<dbReference type="AlphaFoldDB" id="A0A081BMD4"/>
<dbReference type="InterPro" id="IPR002035">
    <property type="entry name" value="VWF_A"/>
</dbReference>
<protein>
    <recommendedName>
        <fullName evidence="1">VWFA domain-containing protein</fullName>
    </recommendedName>
</protein>
<evidence type="ECO:0000259" key="1">
    <source>
        <dbReference type="PROSITE" id="PS50234"/>
    </source>
</evidence>
<evidence type="ECO:0000313" key="2">
    <source>
        <dbReference type="EMBL" id="GAK51550.1"/>
    </source>
</evidence>
<organism evidence="2">
    <name type="scientific">Candidatus Moduliflexus flocculans</name>
    <dbReference type="NCBI Taxonomy" id="1499966"/>
    <lineage>
        <taxon>Bacteria</taxon>
        <taxon>Candidatus Moduliflexota</taxon>
        <taxon>Candidatus Moduliflexia</taxon>
        <taxon>Candidatus Moduliflexales</taxon>
        <taxon>Candidatus Moduliflexaceae</taxon>
    </lineage>
</organism>
<feature type="domain" description="VWFA" evidence="1">
    <location>
        <begin position="39"/>
        <end position="229"/>
    </location>
</feature>
<reference evidence="2" key="1">
    <citation type="journal article" date="2015" name="PeerJ">
        <title>First genomic representation of candidate bacterial phylum KSB3 points to enhanced environmental sensing as a trigger of wastewater bulking.</title>
        <authorList>
            <person name="Sekiguchi Y."/>
            <person name="Ohashi A."/>
            <person name="Parks D.H."/>
            <person name="Yamauchi T."/>
            <person name="Tyson G.W."/>
            <person name="Hugenholtz P."/>
        </authorList>
    </citation>
    <scope>NUCLEOTIDE SEQUENCE [LARGE SCALE GENOMIC DNA]</scope>
</reference>